<comment type="cofactor">
    <cofactor evidence="1">
        <name>Zn(2+)</name>
        <dbReference type="ChEBI" id="CHEBI:29105"/>
    </cofactor>
</comment>
<dbReference type="RefSeq" id="WP_006002184.1">
    <property type="nucleotide sequence ID" value="NZ_AAEW02000019.1"/>
</dbReference>
<sequence>MMTETTSSTIEIAGEMIKPGEIRLISLPLPRLYDRTELAMPVHVFRGRRPGPVLFVSAAIHGDEINGVEIVRRLINLKLLKSLRGTLIAIPLVNVYGFLNRSRYLPDRRDLNRSFPGSEEGSLASRVAHRFLEQIVSQCTHGIDLHSGSNHRNNLPQIRCEWENDAELAFARAFGAPLIVHSRLRDNSLRQAVHEMGVPILVYEAGEALRFDEPSIRFGVRGIVSVMRHLHMLPARPRAPKGESLISRRTFWVRAPISGLLRRTCELGDLVSDGDKLGYIENPLNNKRTPVIAQHRGVVMGLQNLPLVYQGDALFHLAAPDGDEDQIVDSIEAFQSLVEDFY</sequence>
<keyword evidence="4" id="KW-0862">Zinc</keyword>
<evidence type="ECO:0000256" key="1">
    <source>
        <dbReference type="ARBA" id="ARBA00001947"/>
    </source>
</evidence>
<accession>Q1JWW4</accession>
<organism evidence="6 7">
    <name type="scientific">Desulfuromonas acetoxidans (strain DSM 684 / 11070)</name>
    <dbReference type="NCBI Taxonomy" id="281689"/>
    <lineage>
        <taxon>Bacteria</taxon>
        <taxon>Pseudomonadati</taxon>
        <taxon>Thermodesulfobacteriota</taxon>
        <taxon>Desulfuromonadia</taxon>
        <taxon>Desulfuromonadales</taxon>
        <taxon>Desulfuromonadaceae</taxon>
        <taxon>Desulfuromonas</taxon>
    </lineage>
</organism>
<evidence type="ECO:0000313" key="6">
    <source>
        <dbReference type="EMBL" id="EAT14680.1"/>
    </source>
</evidence>
<dbReference type="InterPro" id="IPR055438">
    <property type="entry name" value="AstE_AspA_cat"/>
</dbReference>
<dbReference type="EMBL" id="AAEW02000019">
    <property type="protein sequence ID" value="EAT14680.1"/>
    <property type="molecule type" value="Genomic_DNA"/>
</dbReference>
<comment type="caution">
    <text evidence="6">The sequence shown here is derived from an EMBL/GenBank/DDBJ whole genome shotgun (WGS) entry which is preliminary data.</text>
</comment>
<dbReference type="Gene3D" id="3.40.630.10">
    <property type="entry name" value="Zn peptidases"/>
    <property type="match status" value="1"/>
</dbReference>
<dbReference type="PIRSF" id="PIRSF039012">
    <property type="entry name" value="ASP"/>
    <property type="match status" value="1"/>
</dbReference>
<protein>
    <submittedName>
        <fullName evidence="6">Succinylglutamate desuccinylase/aspartoacylase</fullName>
    </submittedName>
</protein>
<dbReference type="InterPro" id="IPR053138">
    <property type="entry name" value="N-alpha-Ac-DABA_deacetylase"/>
</dbReference>
<dbReference type="PANTHER" id="PTHR37326:SF2">
    <property type="entry name" value="SUCCINYLGLUTAMATE DESUCCINYLASE_ASPARTOACYLASE FAMILY PROTEIN"/>
    <property type="match status" value="1"/>
</dbReference>
<evidence type="ECO:0000256" key="3">
    <source>
        <dbReference type="ARBA" id="ARBA00022801"/>
    </source>
</evidence>
<reference evidence="6" key="2">
    <citation type="submission" date="2006-05" db="EMBL/GenBank/DDBJ databases">
        <title>Sequencing of the draft genome and assembly of Desulfuromonas acetoxidans DSM 684.</title>
        <authorList>
            <consortium name="US DOE Joint Genome Institute (JGI-PGF)"/>
            <person name="Copeland A."/>
            <person name="Lucas S."/>
            <person name="Lapidus A."/>
            <person name="Barry K."/>
            <person name="Detter J.C."/>
            <person name="Glavina del Rio T."/>
            <person name="Hammon N."/>
            <person name="Israni S."/>
            <person name="Dalin E."/>
            <person name="Tice H."/>
            <person name="Bruce D."/>
            <person name="Pitluck S."/>
            <person name="Richardson P."/>
        </authorList>
    </citation>
    <scope>NUCLEOTIDE SEQUENCE [LARGE SCALE GENOMIC DNA]</scope>
    <source>
        <strain evidence="6">DSM 684</strain>
    </source>
</reference>
<evidence type="ECO:0000313" key="7">
    <source>
        <dbReference type="Proteomes" id="UP000005695"/>
    </source>
</evidence>
<reference evidence="6" key="1">
    <citation type="submission" date="2006-05" db="EMBL/GenBank/DDBJ databases">
        <title>Annotation of the draft genome assembly of Desulfuromonas acetoxidans DSM 684.</title>
        <authorList>
            <consortium name="US DOE Joint Genome Institute (JGI-ORNL)"/>
            <person name="Larimer F."/>
            <person name="Land M."/>
            <person name="Hauser L."/>
        </authorList>
    </citation>
    <scope>NUCLEOTIDE SEQUENCE [LARGE SCALE GENOMIC DNA]</scope>
    <source>
        <strain evidence="6">DSM 684</strain>
    </source>
</reference>
<dbReference type="PANTHER" id="PTHR37326">
    <property type="entry name" value="BLL3975 PROTEIN"/>
    <property type="match status" value="1"/>
</dbReference>
<dbReference type="GO" id="GO:0016811">
    <property type="term" value="F:hydrolase activity, acting on carbon-nitrogen (but not peptide) bonds, in linear amides"/>
    <property type="evidence" value="ECO:0007669"/>
    <property type="project" value="InterPro"/>
</dbReference>
<evidence type="ECO:0000256" key="4">
    <source>
        <dbReference type="ARBA" id="ARBA00022833"/>
    </source>
</evidence>
<dbReference type="GO" id="GO:0016788">
    <property type="term" value="F:hydrolase activity, acting on ester bonds"/>
    <property type="evidence" value="ECO:0007669"/>
    <property type="project" value="InterPro"/>
</dbReference>
<evidence type="ECO:0000256" key="2">
    <source>
        <dbReference type="ARBA" id="ARBA00022723"/>
    </source>
</evidence>
<dbReference type="Proteomes" id="UP000005695">
    <property type="component" value="Unassembled WGS sequence"/>
</dbReference>
<name>Q1JWW4_DESA6</name>
<feature type="domain" description="Succinylglutamate desuccinylase/Aspartoacylase catalytic" evidence="5">
    <location>
        <begin position="50"/>
        <end position="230"/>
    </location>
</feature>
<proteinExistence type="predicted"/>
<dbReference type="Pfam" id="PF24827">
    <property type="entry name" value="AstE_AspA_cat"/>
    <property type="match status" value="1"/>
</dbReference>
<dbReference type="GO" id="GO:0046872">
    <property type="term" value="F:metal ion binding"/>
    <property type="evidence" value="ECO:0007669"/>
    <property type="project" value="UniProtKB-KW"/>
</dbReference>
<gene>
    <name evidence="6" type="ORF">Dace_0644</name>
</gene>
<dbReference type="InterPro" id="IPR043795">
    <property type="entry name" value="N-alpha-Ac-DABA-like"/>
</dbReference>
<dbReference type="CDD" id="cd06251">
    <property type="entry name" value="M14_ASTE_ASPA-like"/>
    <property type="match status" value="1"/>
</dbReference>
<dbReference type="AlphaFoldDB" id="Q1JWW4"/>
<keyword evidence="2" id="KW-0479">Metal-binding</keyword>
<evidence type="ECO:0000259" key="5">
    <source>
        <dbReference type="Pfam" id="PF24827"/>
    </source>
</evidence>
<dbReference type="SUPFAM" id="SSF53187">
    <property type="entry name" value="Zn-dependent exopeptidases"/>
    <property type="match status" value="1"/>
</dbReference>
<keyword evidence="7" id="KW-1185">Reference proteome</keyword>
<keyword evidence="3" id="KW-0378">Hydrolase</keyword>